<feature type="transmembrane region" description="Helical" evidence="2">
    <location>
        <begin position="58"/>
        <end position="81"/>
    </location>
</feature>
<gene>
    <name evidence="4" type="ORF">EJQ19_30100</name>
</gene>
<evidence type="ECO:0000256" key="1">
    <source>
        <dbReference type="SAM" id="MobiDB-lite"/>
    </source>
</evidence>
<organism evidence="4 5">
    <name type="scientific">Paenibacillus whitsoniae</name>
    <dbReference type="NCBI Taxonomy" id="2496558"/>
    <lineage>
        <taxon>Bacteria</taxon>
        <taxon>Bacillati</taxon>
        <taxon>Bacillota</taxon>
        <taxon>Bacilli</taxon>
        <taxon>Bacillales</taxon>
        <taxon>Paenibacillaceae</taxon>
        <taxon>Paenibacillus</taxon>
    </lineage>
</organism>
<dbReference type="AlphaFoldDB" id="A0A430J4K6"/>
<dbReference type="Proteomes" id="UP000276128">
    <property type="component" value="Unassembled WGS sequence"/>
</dbReference>
<feature type="transmembrane region" description="Helical" evidence="2">
    <location>
        <begin position="210"/>
        <end position="236"/>
    </location>
</feature>
<dbReference type="GO" id="GO:0008610">
    <property type="term" value="P:lipid biosynthetic process"/>
    <property type="evidence" value="ECO:0007669"/>
    <property type="project" value="UniProtKB-ARBA"/>
</dbReference>
<dbReference type="InterPro" id="IPR039393">
    <property type="entry name" value="Rhizopine-oxygenase-like"/>
</dbReference>
<protein>
    <submittedName>
        <fullName evidence="4">Fatty acid desaturase</fullName>
    </submittedName>
</protein>
<dbReference type="InterPro" id="IPR005804">
    <property type="entry name" value="FA_desaturase_dom"/>
</dbReference>
<keyword evidence="2" id="KW-1133">Transmembrane helix</keyword>
<dbReference type="Pfam" id="PF00487">
    <property type="entry name" value="FA_desaturase"/>
    <property type="match status" value="1"/>
</dbReference>
<evidence type="ECO:0000313" key="5">
    <source>
        <dbReference type="Proteomes" id="UP000276128"/>
    </source>
</evidence>
<name>A0A430J4K6_9BACL</name>
<accession>A0A430J4K6</accession>
<dbReference type="GO" id="GO:0016717">
    <property type="term" value="F:oxidoreductase activity, acting on paired donors, with oxidation of a pair of donors resulting in the reduction of molecular oxygen to two molecules of water"/>
    <property type="evidence" value="ECO:0007669"/>
    <property type="project" value="TreeGrafter"/>
</dbReference>
<dbReference type="PANTHER" id="PTHR19353:SF19">
    <property type="entry name" value="DELTA(5) FATTY ACID DESATURASE C-RELATED"/>
    <property type="match status" value="1"/>
</dbReference>
<dbReference type="PANTHER" id="PTHR19353">
    <property type="entry name" value="FATTY ACID DESATURASE 2"/>
    <property type="match status" value="1"/>
</dbReference>
<keyword evidence="2" id="KW-0472">Membrane</keyword>
<keyword evidence="2" id="KW-0812">Transmembrane</keyword>
<dbReference type="CDD" id="cd03511">
    <property type="entry name" value="Rhizopine-oxygenase-like"/>
    <property type="match status" value="1"/>
</dbReference>
<dbReference type="RefSeq" id="WP_126144905.1">
    <property type="nucleotide sequence ID" value="NZ_RXHU01000126.1"/>
</dbReference>
<dbReference type="EMBL" id="RXHU01000126">
    <property type="protein sequence ID" value="RTE02067.1"/>
    <property type="molecule type" value="Genomic_DNA"/>
</dbReference>
<dbReference type="GO" id="GO:0016020">
    <property type="term" value="C:membrane"/>
    <property type="evidence" value="ECO:0007669"/>
    <property type="project" value="TreeGrafter"/>
</dbReference>
<dbReference type="InterPro" id="IPR012171">
    <property type="entry name" value="Fatty_acid_desaturase"/>
</dbReference>
<dbReference type="OrthoDB" id="9792534at2"/>
<comment type="caution">
    <text evidence="4">The sequence shown here is derived from an EMBL/GenBank/DDBJ whole genome shotgun (WGS) entry which is preliminary data.</text>
</comment>
<proteinExistence type="predicted"/>
<keyword evidence="5" id="KW-1185">Reference proteome</keyword>
<evidence type="ECO:0000313" key="4">
    <source>
        <dbReference type="EMBL" id="RTE02067.1"/>
    </source>
</evidence>
<evidence type="ECO:0000256" key="2">
    <source>
        <dbReference type="SAM" id="Phobius"/>
    </source>
</evidence>
<reference evidence="4 5" key="1">
    <citation type="submission" date="2018-12" db="EMBL/GenBank/DDBJ databases">
        <title>Bacillus ochoae sp. nov., Paenibacillus whitsoniae sp. nov., Paenibacillus spiritus sp. nov. Isolated from the Mars Exploration Rover during spacecraft assembly.</title>
        <authorList>
            <person name="Seuylemezian A."/>
            <person name="Vaishampayan P."/>
        </authorList>
    </citation>
    <scope>NUCLEOTIDE SEQUENCE [LARGE SCALE GENOMIC DNA]</scope>
    <source>
        <strain evidence="4 5">MER 54</strain>
    </source>
</reference>
<feature type="domain" description="Fatty acid desaturase" evidence="3">
    <location>
        <begin position="77"/>
        <end position="320"/>
    </location>
</feature>
<sequence>MSGAAARQNRDYSLVGSERERAMERGLASAEWYTSPIPRKRLKELMQRRNGPAIRDTILWLFLLVGTGILAYFSWGTWWALPAFFVYGVLYVSPGDSRWHECGHGTAFKTPWMNEVIYQFASFLVLRPATPWRWSHTRHHTDTYIVGLDPEIAQPRPPVWRIILMEFFHLYGGPKDMKRMFFHCFGVVDAEQRTYLPESEFRKTFWESRVYLLIFLTVIGLCVYSGSILPAMFVVLPSFYGSPLMLTFGLLQHLGLHEDVLDHRLNSRTIYMNPVLRFLYWNMNYHIEHHMFPMVPFHALPKLHEELKPDFPPANRSVWEAVKETTHALLRQKTDPSYTIERQLPATAGPYKYKPTPPAPTQDAGPIGRAQ</sequence>
<evidence type="ECO:0000259" key="3">
    <source>
        <dbReference type="Pfam" id="PF00487"/>
    </source>
</evidence>
<feature type="region of interest" description="Disordered" evidence="1">
    <location>
        <begin position="346"/>
        <end position="371"/>
    </location>
</feature>